<name>A0A6J5PBW9_9CAUD</name>
<proteinExistence type="predicted"/>
<dbReference type="Pfam" id="PF23899">
    <property type="entry name" value="SU10_portal"/>
    <property type="match status" value="1"/>
</dbReference>
<organism evidence="2">
    <name type="scientific">uncultured Caudovirales phage</name>
    <dbReference type="NCBI Taxonomy" id="2100421"/>
    <lineage>
        <taxon>Viruses</taxon>
        <taxon>Duplodnaviria</taxon>
        <taxon>Heunggongvirae</taxon>
        <taxon>Uroviricota</taxon>
        <taxon>Caudoviricetes</taxon>
        <taxon>Peduoviridae</taxon>
        <taxon>Maltschvirus</taxon>
        <taxon>Maltschvirus maltsch</taxon>
    </lineage>
</organism>
<reference evidence="2" key="1">
    <citation type="submission" date="2020-04" db="EMBL/GenBank/DDBJ databases">
        <authorList>
            <person name="Chiriac C."/>
            <person name="Salcher M."/>
            <person name="Ghai R."/>
            <person name="Kavagutti S V."/>
        </authorList>
    </citation>
    <scope>NUCLEOTIDE SEQUENCE</scope>
</reference>
<accession>A0A6J5PBW9</accession>
<feature type="coiled-coil region" evidence="1">
    <location>
        <begin position="558"/>
        <end position="588"/>
    </location>
</feature>
<gene>
    <name evidence="2" type="ORF">UFOVP837_44</name>
</gene>
<dbReference type="InterPro" id="IPR056909">
    <property type="entry name" value="SU10_portal"/>
</dbReference>
<evidence type="ECO:0000313" key="2">
    <source>
        <dbReference type="EMBL" id="CAB4166738.1"/>
    </source>
</evidence>
<evidence type="ECO:0008006" key="3">
    <source>
        <dbReference type="Google" id="ProtNLM"/>
    </source>
</evidence>
<sequence length="660" mass="74104">MEEQENEYNGKDAKITEWVLSRCLMWRNHRDENYLDSWQEYERLWRGIWSGEDKTRDSERSQLVTPALQQAIESHTAEIEEAIFGRGEKFFDIVDDQKDQQKLDVEQIKNQMYEDFKNQKVRKSVSDIVLLGAVYGTGIGEITIAEKTVLRPAMRPIVEMGVSAIGVEEVPKFVVGLKAINPKNFLIDPTATSIEEAMGCAVEEYVSLHSVVAGMESGVYKKVDNLGQAAVDSDIEPVQEDVEYQQDKVLLLRYYGLVPKYLIESGSDEEIVELFAKKQEEFGNEAADYTELVEGIVVIANDQHLLKAELSPYMMEDRPIVAFQNDSMPNRFWGRGIAEKGYNMQKAIDAQIRAHLDSLALTTVPMMGIDATRLPRGAKFEVRPGKTILTNGNPAEILQPFKFGNTDPGNLQIAGEFMRMMLMATGTVDSSTMPSPTTADGAGMSAGLSAIIKKNKRTLVNFQEQFLIPFVKKSAYRFMQFDPENYPAKDFNFIASSNLGIIAREYEQMQFMNLLKTLGPESPVVPIVLRAIIENSGLNNREQIIAQMDQMTQPNPEAQQAQQMVQQLQMQNAQLQNAKLESEVLLNQTKAQAEAVDTQLKPVELQASVAASASKYLSDSNDPTAEFERRIKIANLALKEKDIDTKKEIANLQVVAARQK</sequence>
<dbReference type="EMBL" id="LR796782">
    <property type="protein sequence ID" value="CAB4166738.1"/>
    <property type="molecule type" value="Genomic_DNA"/>
</dbReference>
<protein>
    <recommendedName>
        <fullName evidence="3">Portal protein</fullName>
    </recommendedName>
</protein>
<evidence type="ECO:0000256" key="1">
    <source>
        <dbReference type="SAM" id="Coils"/>
    </source>
</evidence>
<keyword evidence="1" id="KW-0175">Coiled coil</keyword>